<organism evidence="8 9">
    <name type="scientific">Actinophytocola xanthii</name>
    <dbReference type="NCBI Taxonomy" id="1912961"/>
    <lineage>
        <taxon>Bacteria</taxon>
        <taxon>Bacillati</taxon>
        <taxon>Actinomycetota</taxon>
        <taxon>Actinomycetes</taxon>
        <taxon>Pseudonocardiales</taxon>
        <taxon>Pseudonocardiaceae</taxon>
    </lineage>
</organism>
<proteinExistence type="inferred from homology"/>
<dbReference type="PANTHER" id="PTHR35807:SF1">
    <property type="entry name" value="TRANSCRIPTIONAL REGULATOR REDD"/>
    <property type="match status" value="1"/>
</dbReference>
<dbReference type="AlphaFoldDB" id="A0A1Q8CW12"/>
<dbReference type="SUPFAM" id="SSF46894">
    <property type="entry name" value="C-terminal effector domain of the bipartite response regulators"/>
    <property type="match status" value="1"/>
</dbReference>
<dbReference type="GO" id="GO:0000160">
    <property type="term" value="P:phosphorelay signal transduction system"/>
    <property type="evidence" value="ECO:0007669"/>
    <property type="project" value="InterPro"/>
</dbReference>
<comment type="caution">
    <text evidence="8">The sequence shown here is derived from an EMBL/GenBank/DDBJ whole genome shotgun (WGS) entry which is preliminary data.</text>
</comment>
<keyword evidence="3 5" id="KW-0238">DNA-binding</keyword>
<dbReference type="SUPFAM" id="SSF52540">
    <property type="entry name" value="P-loop containing nucleoside triphosphate hydrolases"/>
    <property type="match status" value="1"/>
</dbReference>
<keyword evidence="9" id="KW-1185">Reference proteome</keyword>
<reference evidence="8 9" key="1">
    <citation type="submission" date="2016-12" db="EMBL/GenBank/DDBJ databases">
        <title>The draft genome sequence of Actinophytocola sp. 11-183.</title>
        <authorList>
            <person name="Wang W."/>
            <person name="Yuan L."/>
        </authorList>
    </citation>
    <scope>NUCLEOTIDE SEQUENCE [LARGE SCALE GENOMIC DNA]</scope>
    <source>
        <strain evidence="8 9">11-183</strain>
    </source>
</reference>
<dbReference type="Pfam" id="PF13191">
    <property type="entry name" value="AAA_16"/>
    <property type="match status" value="1"/>
</dbReference>
<dbReference type="PROSITE" id="PS51755">
    <property type="entry name" value="OMPR_PHOB"/>
    <property type="match status" value="1"/>
</dbReference>
<evidence type="ECO:0000313" key="8">
    <source>
        <dbReference type="EMBL" id="OLF18536.1"/>
    </source>
</evidence>
<evidence type="ECO:0000256" key="6">
    <source>
        <dbReference type="SAM" id="MobiDB-lite"/>
    </source>
</evidence>
<dbReference type="Pfam" id="PF03704">
    <property type="entry name" value="BTAD"/>
    <property type="match status" value="1"/>
</dbReference>
<dbReference type="PANTHER" id="PTHR35807">
    <property type="entry name" value="TRANSCRIPTIONAL REGULATOR REDD-RELATED"/>
    <property type="match status" value="1"/>
</dbReference>
<feature type="DNA-binding region" description="OmpR/PhoB-type" evidence="5">
    <location>
        <begin position="5"/>
        <end position="110"/>
    </location>
</feature>
<dbReference type="EMBL" id="MSIE01000007">
    <property type="protein sequence ID" value="OLF18536.1"/>
    <property type="molecule type" value="Genomic_DNA"/>
</dbReference>
<dbReference type="InterPro" id="IPR011990">
    <property type="entry name" value="TPR-like_helical_dom_sf"/>
</dbReference>
<dbReference type="Proteomes" id="UP000185596">
    <property type="component" value="Unassembled WGS sequence"/>
</dbReference>
<dbReference type="SUPFAM" id="SSF48452">
    <property type="entry name" value="TPR-like"/>
    <property type="match status" value="1"/>
</dbReference>
<dbReference type="GO" id="GO:0003677">
    <property type="term" value="F:DNA binding"/>
    <property type="evidence" value="ECO:0007669"/>
    <property type="project" value="UniProtKB-UniRule"/>
</dbReference>
<dbReference type="SMART" id="SM00862">
    <property type="entry name" value="Trans_reg_C"/>
    <property type="match status" value="1"/>
</dbReference>
<keyword evidence="2" id="KW-0805">Transcription regulation</keyword>
<dbReference type="InterPro" id="IPR005158">
    <property type="entry name" value="BTAD"/>
</dbReference>
<dbReference type="GO" id="GO:0006355">
    <property type="term" value="P:regulation of DNA-templated transcription"/>
    <property type="evidence" value="ECO:0007669"/>
    <property type="project" value="InterPro"/>
</dbReference>
<gene>
    <name evidence="8" type="ORF">BU204_06195</name>
</gene>
<dbReference type="InterPro" id="IPR027417">
    <property type="entry name" value="P-loop_NTPase"/>
</dbReference>
<evidence type="ECO:0000256" key="5">
    <source>
        <dbReference type="PROSITE-ProRule" id="PRU01091"/>
    </source>
</evidence>
<evidence type="ECO:0000259" key="7">
    <source>
        <dbReference type="PROSITE" id="PS51755"/>
    </source>
</evidence>
<dbReference type="InterPro" id="IPR016032">
    <property type="entry name" value="Sig_transdc_resp-reg_C-effctor"/>
</dbReference>
<dbReference type="InterPro" id="IPR001867">
    <property type="entry name" value="OmpR/PhoB-type_DNA-bd"/>
</dbReference>
<evidence type="ECO:0000256" key="2">
    <source>
        <dbReference type="ARBA" id="ARBA00023015"/>
    </source>
</evidence>
<dbReference type="Gene3D" id="1.10.10.10">
    <property type="entry name" value="Winged helix-like DNA-binding domain superfamily/Winged helix DNA-binding domain"/>
    <property type="match status" value="1"/>
</dbReference>
<dbReference type="InterPro" id="IPR051677">
    <property type="entry name" value="AfsR-DnrI-RedD_regulator"/>
</dbReference>
<feature type="domain" description="OmpR/PhoB-type" evidence="7">
    <location>
        <begin position="5"/>
        <end position="110"/>
    </location>
</feature>
<protein>
    <recommendedName>
        <fullName evidence="7">OmpR/PhoB-type domain-containing protein</fullName>
    </recommendedName>
</protein>
<dbReference type="InterPro" id="IPR036388">
    <property type="entry name" value="WH-like_DNA-bd_sf"/>
</dbReference>
<dbReference type="Pfam" id="PF00486">
    <property type="entry name" value="Trans_reg_C"/>
    <property type="match status" value="1"/>
</dbReference>
<evidence type="ECO:0000256" key="3">
    <source>
        <dbReference type="ARBA" id="ARBA00023125"/>
    </source>
</evidence>
<dbReference type="Gene3D" id="1.25.40.10">
    <property type="entry name" value="Tetratricopeptide repeat domain"/>
    <property type="match status" value="1"/>
</dbReference>
<accession>A0A1Q8CW12</accession>
<evidence type="ECO:0000313" key="9">
    <source>
        <dbReference type="Proteomes" id="UP000185596"/>
    </source>
</evidence>
<sequence length="479" mass="51605">MDMIAATPQRDAPLRISLLGPVRAWGTAGELELGSGQRKAVLSVLAMRANQLVTKGELVDAVWGETAPASAYGGIHTHISALRKRLEPRWARRSTGEVLVSTGSGYRLALSGCALDVERFRVLRERARERQRGRDVAGELAALDSALELWRGEALDGVSGPHASWQRTRLAELRLGAVERRARLMVNAGARYAVIDELDRLCRSHPLREESHSLLMHALYLADRRGDAIDVFHRLRSATVEQLGTEPGPGPSALYGEILRDDPALRWTRDEPTGPARPIPLAVRSRPDRPRGFTGRGEQVALLRAAAGAVAAGTGGVVRIEGPPGAGKSALLAEGLAETPGCQLAWSVADELGQQVPLHTVLDGLDVTALSPDPRRAALAALARQVEPERLDRDTVAAAVEGAVELVHELCADGPLVVVVDQLQWADPLSLLVLRRLLPATAERPLLVVTASRPALRRELEPLWAAATRATTITLGPRR</sequence>
<dbReference type="SMART" id="SM01043">
    <property type="entry name" value="BTAD"/>
    <property type="match status" value="1"/>
</dbReference>
<evidence type="ECO:0000256" key="4">
    <source>
        <dbReference type="ARBA" id="ARBA00023163"/>
    </source>
</evidence>
<keyword evidence="4" id="KW-0804">Transcription</keyword>
<comment type="similarity">
    <text evidence="1">Belongs to the AfsR/DnrI/RedD regulatory family.</text>
</comment>
<feature type="region of interest" description="Disordered" evidence="6">
    <location>
        <begin position="266"/>
        <end position="292"/>
    </location>
</feature>
<dbReference type="CDD" id="cd15831">
    <property type="entry name" value="BTAD"/>
    <property type="match status" value="1"/>
</dbReference>
<name>A0A1Q8CW12_9PSEU</name>
<dbReference type="InterPro" id="IPR041664">
    <property type="entry name" value="AAA_16"/>
</dbReference>
<dbReference type="STRING" id="1912961.BU204_06195"/>
<evidence type="ECO:0000256" key="1">
    <source>
        <dbReference type="ARBA" id="ARBA00005820"/>
    </source>
</evidence>